<evidence type="ECO:0008006" key="3">
    <source>
        <dbReference type="Google" id="ProtNLM"/>
    </source>
</evidence>
<keyword evidence="2" id="KW-1185">Reference proteome</keyword>
<organism evidence="1 2">
    <name type="scientific">Flavobacterium caeni</name>
    <dbReference type="NCBI Taxonomy" id="490189"/>
    <lineage>
        <taxon>Bacteria</taxon>
        <taxon>Pseudomonadati</taxon>
        <taxon>Bacteroidota</taxon>
        <taxon>Flavobacteriia</taxon>
        <taxon>Flavobacteriales</taxon>
        <taxon>Flavobacteriaceae</taxon>
        <taxon>Flavobacterium</taxon>
    </lineage>
</organism>
<dbReference type="AlphaFoldDB" id="A0A1G5K3Y1"/>
<name>A0A1G5K3Y1_9FLAO</name>
<reference evidence="1 2" key="1">
    <citation type="submission" date="2016-10" db="EMBL/GenBank/DDBJ databases">
        <authorList>
            <person name="de Groot N.N."/>
        </authorList>
    </citation>
    <scope>NUCLEOTIDE SEQUENCE [LARGE SCALE GENOMIC DNA]</scope>
    <source>
        <strain evidence="1 2">CGMCC 1.7031</strain>
    </source>
</reference>
<dbReference type="EMBL" id="FMVF01000019">
    <property type="protein sequence ID" value="SCY94780.1"/>
    <property type="molecule type" value="Genomic_DNA"/>
</dbReference>
<evidence type="ECO:0000313" key="1">
    <source>
        <dbReference type="EMBL" id="SCY94780.1"/>
    </source>
</evidence>
<dbReference type="OrthoDB" id="1065075at2"/>
<dbReference type="SUPFAM" id="SSF69279">
    <property type="entry name" value="Phage tail proteins"/>
    <property type="match status" value="1"/>
</dbReference>
<protein>
    <recommendedName>
        <fullName evidence="3">Late control protein</fullName>
    </recommendedName>
</protein>
<dbReference type="RefSeq" id="WP_091146339.1">
    <property type="nucleotide sequence ID" value="NZ_FMVF01000019.1"/>
</dbReference>
<sequence length="321" mass="36618">MFVLEGKVEIGNYVFHSFNEVEITKSVEEMADTAIIKLPTKFKVKQNNAQQFTEEAIKAGDKVKITLGYSKRYSGVEFVGFVKKVSPKIPLEIHCEDAMWLLRRNNITKSWNKTTMKAILQEVVKGTPVQLADNIPDVPLDKWIIKNASGAQVLESFRKDLLMSVYINDEGKLYCGLQQLNNIGQSVVYDLNYNLVENNLEFKTKDERRLKIKYTYIGKDNKRKSIEEGDEDGECRSYHTSVISDESKLRQMARAEIEKLKYDGFDGDVTSFLIPFATRGMKAIIKDKEHPNREGSYFIKKVVTSFGTSGARRKVTIGTKL</sequence>
<proteinExistence type="predicted"/>
<accession>A0A1G5K3Y1</accession>
<dbReference type="Proteomes" id="UP000199354">
    <property type="component" value="Unassembled WGS sequence"/>
</dbReference>
<evidence type="ECO:0000313" key="2">
    <source>
        <dbReference type="Proteomes" id="UP000199354"/>
    </source>
</evidence>
<gene>
    <name evidence="1" type="ORF">SAMN02927903_03053</name>
</gene>
<dbReference type="STRING" id="490189.SAMN02927903_03053"/>